<dbReference type="EnsemblPlants" id="OPUNC05G04560.1">
    <property type="protein sequence ID" value="OPUNC05G04560.1"/>
    <property type="gene ID" value="OPUNC05G04560"/>
</dbReference>
<dbReference type="HOGENOM" id="CLU_2188237_0_0_1"/>
<accession>A0A0E0KZ26</accession>
<dbReference type="Gramene" id="OPUNC05G04560.1">
    <property type="protein sequence ID" value="OPUNC05G04560.1"/>
    <property type="gene ID" value="OPUNC05G04560"/>
</dbReference>
<proteinExistence type="predicted"/>
<dbReference type="Proteomes" id="UP000026962">
    <property type="component" value="Chromosome 5"/>
</dbReference>
<dbReference type="AlphaFoldDB" id="A0A0E0KZ26"/>
<name>A0A0E0KZ26_ORYPU</name>
<evidence type="ECO:0000313" key="1">
    <source>
        <dbReference type="EnsemblPlants" id="OPUNC05G04560.1"/>
    </source>
</evidence>
<keyword evidence="2" id="KW-1185">Reference proteome</keyword>
<reference evidence="1" key="2">
    <citation type="submission" date="2018-05" db="EMBL/GenBank/DDBJ databases">
        <title>OpunRS2 (Oryza punctata Reference Sequence Version 2).</title>
        <authorList>
            <person name="Zhang J."/>
            <person name="Kudrna D."/>
            <person name="Lee S."/>
            <person name="Talag J."/>
            <person name="Welchert J."/>
            <person name="Wing R.A."/>
        </authorList>
    </citation>
    <scope>NUCLEOTIDE SEQUENCE [LARGE SCALE GENOMIC DNA]</scope>
</reference>
<protein>
    <submittedName>
        <fullName evidence="1">Uncharacterized protein</fullName>
    </submittedName>
</protein>
<sequence>MVGAVVEDEAMQLAPTSRSGIPSGVVQDFRLLPREGASCVMSNDDGGACAVAMRCRDFGWWWLLEAMGRWHGRARGSSGKSLARLLPARTTLSGVATFLEALSWRLFPF</sequence>
<reference evidence="1" key="1">
    <citation type="submission" date="2015-04" db="UniProtKB">
        <authorList>
            <consortium name="EnsemblPlants"/>
        </authorList>
    </citation>
    <scope>IDENTIFICATION</scope>
</reference>
<organism evidence="1">
    <name type="scientific">Oryza punctata</name>
    <name type="common">Red rice</name>
    <dbReference type="NCBI Taxonomy" id="4537"/>
    <lineage>
        <taxon>Eukaryota</taxon>
        <taxon>Viridiplantae</taxon>
        <taxon>Streptophyta</taxon>
        <taxon>Embryophyta</taxon>
        <taxon>Tracheophyta</taxon>
        <taxon>Spermatophyta</taxon>
        <taxon>Magnoliopsida</taxon>
        <taxon>Liliopsida</taxon>
        <taxon>Poales</taxon>
        <taxon>Poaceae</taxon>
        <taxon>BOP clade</taxon>
        <taxon>Oryzoideae</taxon>
        <taxon>Oryzeae</taxon>
        <taxon>Oryzinae</taxon>
        <taxon>Oryza</taxon>
    </lineage>
</organism>
<evidence type="ECO:0000313" key="2">
    <source>
        <dbReference type="Proteomes" id="UP000026962"/>
    </source>
</evidence>